<organism evidence="1 2">
    <name type="scientific">Dolichospermum flos-aquae UHCC 0037</name>
    <dbReference type="NCBI Taxonomy" id="2590026"/>
    <lineage>
        <taxon>Bacteria</taxon>
        <taxon>Bacillati</taxon>
        <taxon>Cyanobacteriota</taxon>
        <taxon>Cyanophyceae</taxon>
        <taxon>Nostocales</taxon>
        <taxon>Aphanizomenonaceae</taxon>
        <taxon>Dolichospermum</taxon>
    </lineage>
</organism>
<sequence length="271" mass="29816">MNNHPQSKDQQRLSIVLIVGNSRLHWALFIDKTLYSTGDIFHLSASIIQQLAQCPTLDNWLTAISLPNNLPIIPDYPIPLILASVVPSQTALWQSYPHLRLITLEDVPLERMYPTLGIDRALAVWGAGITWGFPTLVIDAGTALTFTGADNHQCFVGGAILPGLGLQFASLGQETGQLPLLKPGLMISLPLHFAMNTSDAIQSGVIYTLLSGIKDFIEAWWRLFPGSQVVMTGGDSNLLKTYLYQQVPDIAERLIVDNYLIFQGIGNIVIR</sequence>
<reference evidence="2" key="1">
    <citation type="journal article" date="2020" name="Toxins">
        <title>Phylogenomic Analysis of Secondary Metabolism in the Toxic Cyanobacterial Genera Anabaena, Dolichospermum and Aphanizomenon.</title>
        <authorList>
            <person name="Oesterholm J."/>
            <person name="Popin R.V."/>
            <person name="Fewer D.P."/>
            <person name="Sivonen K."/>
        </authorList>
    </citation>
    <scope>NUCLEOTIDE SEQUENCE [LARGE SCALE GENOMIC DNA]</scope>
    <source>
        <strain evidence="2">UHCC 0037</strain>
    </source>
</reference>
<proteinExistence type="predicted"/>
<keyword evidence="1" id="KW-0808">Transferase</keyword>
<keyword evidence="1" id="KW-0418">Kinase</keyword>
<evidence type="ECO:0000313" key="1">
    <source>
        <dbReference type="EMBL" id="MTJ46117.1"/>
    </source>
</evidence>
<comment type="caution">
    <text evidence="1">The sequence shown here is derived from an EMBL/GenBank/DDBJ whole genome shotgun (WGS) entry which is preliminary data.</text>
</comment>
<dbReference type="EMBL" id="VILF01000007">
    <property type="protein sequence ID" value="MTJ46117.1"/>
    <property type="molecule type" value="Genomic_DNA"/>
</dbReference>
<gene>
    <name evidence="1" type="ORF">FJR39_24635</name>
</gene>
<keyword evidence="2" id="KW-1185">Reference proteome</keyword>
<dbReference type="Proteomes" id="UP001517388">
    <property type="component" value="Unassembled WGS sequence"/>
</dbReference>
<evidence type="ECO:0000313" key="2">
    <source>
        <dbReference type="Proteomes" id="UP001517388"/>
    </source>
</evidence>
<name>A0ACC7SC60_DOLFA</name>
<protein>
    <submittedName>
        <fullName evidence="1">Pantothenate kinase</fullName>
        <ecNumber evidence="1">2.7.1.33</ecNumber>
    </submittedName>
</protein>
<dbReference type="EC" id="2.7.1.33" evidence="1"/>
<accession>A0ACC7SC60</accession>